<dbReference type="EMBL" id="JAKWFO010000001">
    <property type="protein sequence ID" value="KAI9639105.1"/>
    <property type="molecule type" value="Genomic_DNA"/>
</dbReference>
<evidence type="ECO:0000256" key="1">
    <source>
        <dbReference type="SAM" id="MobiDB-lite"/>
    </source>
</evidence>
<feature type="region of interest" description="Disordered" evidence="1">
    <location>
        <begin position="271"/>
        <end position="293"/>
    </location>
</feature>
<sequence>MSHTLTARDSALELYRLVTGLLTDHYDYDDILDKLKASMYGMPGVVRGEVRLLDEFANEMFRCTKAADVLLGGVTPKATSINDIPKSINRLRHLLEDGTVKKYLRTTDFGAAAFDSGGDEAETSIRHTLHQVLLSCLERNHRDRQLPGSLLWDFSELATIATTVLKTTCADDVMYHMLEHLHTLQSAADFNTEMSWAEMMSVCPDGQSLAHLGVPASQRGAARLLAADIHAREFAHDLAEREEDSDMEEGPYPEEVAETEELAEMAETMGTMDISGERGEGSQTDFDVVMTFD</sequence>
<name>A0AA38LX15_9TREE</name>
<dbReference type="GeneID" id="77729773"/>
<protein>
    <submittedName>
        <fullName evidence="2">Uncharacterized protein</fullName>
    </submittedName>
</protein>
<dbReference type="AlphaFoldDB" id="A0AA38LX15"/>
<organism evidence="2 3">
    <name type="scientific">Dioszegia hungarica</name>
    <dbReference type="NCBI Taxonomy" id="4972"/>
    <lineage>
        <taxon>Eukaryota</taxon>
        <taxon>Fungi</taxon>
        <taxon>Dikarya</taxon>
        <taxon>Basidiomycota</taxon>
        <taxon>Agaricomycotina</taxon>
        <taxon>Tremellomycetes</taxon>
        <taxon>Tremellales</taxon>
        <taxon>Bulleribasidiaceae</taxon>
        <taxon>Dioszegia</taxon>
    </lineage>
</organism>
<keyword evidence="3" id="KW-1185">Reference proteome</keyword>
<reference evidence="2" key="1">
    <citation type="journal article" date="2022" name="G3 (Bethesda)">
        <title>High quality genome of the basidiomycete yeast Dioszegia hungarica PDD-24b-2 isolated from cloud water.</title>
        <authorList>
            <person name="Jarrige D."/>
            <person name="Haridas S."/>
            <person name="Bleykasten-Grosshans C."/>
            <person name="Joly M."/>
            <person name="Nadalig T."/>
            <person name="Sancelme M."/>
            <person name="Vuilleumier S."/>
            <person name="Grigoriev I.V."/>
            <person name="Amato P."/>
            <person name="Bringel F."/>
        </authorList>
    </citation>
    <scope>NUCLEOTIDE SEQUENCE</scope>
    <source>
        <strain evidence="2">PDD-24b-2</strain>
    </source>
</reference>
<gene>
    <name evidence="2" type="ORF">MKK02DRAFT_39383</name>
</gene>
<evidence type="ECO:0000313" key="3">
    <source>
        <dbReference type="Proteomes" id="UP001164286"/>
    </source>
</evidence>
<proteinExistence type="predicted"/>
<dbReference type="Proteomes" id="UP001164286">
    <property type="component" value="Unassembled WGS sequence"/>
</dbReference>
<evidence type="ECO:0000313" key="2">
    <source>
        <dbReference type="EMBL" id="KAI9639105.1"/>
    </source>
</evidence>
<comment type="caution">
    <text evidence="2">The sequence shown here is derived from an EMBL/GenBank/DDBJ whole genome shotgun (WGS) entry which is preliminary data.</text>
</comment>
<dbReference type="RefSeq" id="XP_052948882.1">
    <property type="nucleotide sequence ID" value="XM_053090568.1"/>
</dbReference>
<accession>A0AA38LX15</accession>